<dbReference type="SUPFAM" id="SSF53955">
    <property type="entry name" value="Lysozyme-like"/>
    <property type="match status" value="1"/>
</dbReference>
<dbReference type="InterPro" id="IPR011970">
    <property type="entry name" value="MltB_2"/>
</dbReference>
<feature type="chain" id="PRO_5026797427" evidence="1">
    <location>
        <begin position="24"/>
        <end position="418"/>
    </location>
</feature>
<keyword evidence="5" id="KW-1185">Reference proteome</keyword>
<dbReference type="EMBL" id="WIND01000001">
    <property type="protein sequence ID" value="MSU88524.1"/>
    <property type="molecule type" value="Genomic_DNA"/>
</dbReference>
<dbReference type="InterPro" id="IPR031304">
    <property type="entry name" value="SLT_2"/>
</dbReference>
<dbReference type="RefSeq" id="WP_154444568.1">
    <property type="nucleotide sequence ID" value="NZ_WIND01000001.1"/>
</dbReference>
<comment type="caution">
    <text evidence="4">The sequence shown here is derived from an EMBL/GenBank/DDBJ whole genome shotgun (WGS) entry which is preliminary data.</text>
</comment>
<accession>A0A6L5YXW4</accession>
<dbReference type="GO" id="GO:0008933">
    <property type="term" value="F:peptidoglycan lytic transglycosylase activity"/>
    <property type="evidence" value="ECO:0007669"/>
    <property type="project" value="TreeGrafter"/>
</dbReference>
<dbReference type="InterPro" id="IPR023346">
    <property type="entry name" value="Lysozyme-like_dom_sf"/>
</dbReference>
<evidence type="ECO:0000313" key="4">
    <source>
        <dbReference type="EMBL" id="MSU88524.1"/>
    </source>
</evidence>
<dbReference type="AlphaFoldDB" id="A0A6L5YXW4"/>
<dbReference type="Proteomes" id="UP000474957">
    <property type="component" value="Unassembled WGS sequence"/>
</dbReference>
<dbReference type="InterPro" id="IPR002477">
    <property type="entry name" value="Peptidoglycan-bd-like"/>
</dbReference>
<dbReference type="InterPro" id="IPR036365">
    <property type="entry name" value="PGBD-like_sf"/>
</dbReference>
<name>A0A6L5YXW4_9RHOB</name>
<sequence>MKRLTLLTAAALIAATVATPVAAQDTRPVLRDSHAAGAARLAQAGSAFTRWREDFRPRAYAAGISRATFDAAFRGVGMNPEVVRLDGKQAEFTKPIWEYLDTAVSDARIDNGRENYRKYQRTLAGIEQTYGVDAAAVIAVWGMETNYGSFRGSTPVIEALATLAVQGRRRAFAEEQLIAALKILQNGDVAPNGMRGSWAGAMGHTQFIPTSYLAYAQDFNRDGRRDVWAEDPTDALASTANYLRKFGWTRGQPWGVEVRLPAGFNYGNIDQDLRRPVARWTQLGVRGLDGRPVPNHGEAALLAPAGARGPVFMVFNNFRVIKRYNNATSYAMGVGHLAQRIMGAPDFSAAWPRTERALSRTEKIEIQRRLTARGFSTGGADGLIGPNTMEAIRGFQRSQGLVPDGFASSSLLQRLRGG</sequence>
<dbReference type="InterPro" id="IPR043426">
    <property type="entry name" value="MltB-like"/>
</dbReference>
<evidence type="ECO:0000259" key="3">
    <source>
        <dbReference type="Pfam" id="PF13406"/>
    </source>
</evidence>
<dbReference type="Gene3D" id="1.10.530.10">
    <property type="match status" value="1"/>
</dbReference>
<feature type="domain" description="Peptidoglycan binding-like" evidence="2">
    <location>
        <begin position="364"/>
        <end position="415"/>
    </location>
</feature>
<dbReference type="SUPFAM" id="SSF47090">
    <property type="entry name" value="PGBD-like"/>
    <property type="match status" value="1"/>
</dbReference>
<dbReference type="Pfam" id="PF13406">
    <property type="entry name" value="SLT_2"/>
    <property type="match status" value="1"/>
</dbReference>
<proteinExistence type="predicted"/>
<gene>
    <name evidence="4" type="ORF">GE300_02685</name>
</gene>
<feature type="signal peptide" evidence="1">
    <location>
        <begin position="1"/>
        <end position="23"/>
    </location>
</feature>
<dbReference type="PANTHER" id="PTHR30163:SF8">
    <property type="entry name" value="LYTIC MUREIN TRANSGLYCOSYLASE"/>
    <property type="match status" value="1"/>
</dbReference>
<evidence type="ECO:0000313" key="5">
    <source>
        <dbReference type="Proteomes" id="UP000474957"/>
    </source>
</evidence>
<dbReference type="CDD" id="cd13399">
    <property type="entry name" value="Slt35-like"/>
    <property type="match status" value="1"/>
</dbReference>
<keyword evidence="1" id="KW-0732">Signal</keyword>
<dbReference type="PANTHER" id="PTHR30163">
    <property type="entry name" value="MEMBRANE-BOUND LYTIC MUREIN TRANSGLYCOSYLASE B"/>
    <property type="match status" value="1"/>
</dbReference>
<dbReference type="InterPro" id="IPR036366">
    <property type="entry name" value="PGBDSf"/>
</dbReference>
<evidence type="ECO:0000256" key="1">
    <source>
        <dbReference type="SAM" id="SignalP"/>
    </source>
</evidence>
<dbReference type="Pfam" id="PF01471">
    <property type="entry name" value="PG_binding_1"/>
    <property type="match status" value="1"/>
</dbReference>
<dbReference type="GO" id="GO:0009253">
    <property type="term" value="P:peptidoglycan catabolic process"/>
    <property type="evidence" value="ECO:0007669"/>
    <property type="project" value="TreeGrafter"/>
</dbReference>
<dbReference type="Gene3D" id="1.10.8.350">
    <property type="entry name" value="Bacterial muramidase"/>
    <property type="match status" value="1"/>
</dbReference>
<dbReference type="NCBIfam" id="TIGR02283">
    <property type="entry name" value="MltB_2"/>
    <property type="match status" value="1"/>
</dbReference>
<organism evidence="4 5">
    <name type="scientific">Halovulum marinum</name>
    <dbReference type="NCBI Taxonomy" id="2662447"/>
    <lineage>
        <taxon>Bacteria</taxon>
        <taxon>Pseudomonadati</taxon>
        <taxon>Pseudomonadota</taxon>
        <taxon>Alphaproteobacteria</taxon>
        <taxon>Rhodobacterales</taxon>
        <taxon>Paracoccaceae</taxon>
        <taxon>Halovulum</taxon>
    </lineage>
</organism>
<reference evidence="4 5" key="1">
    <citation type="submission" date="2019-10" db="EMBL/GenBank/DDBJ databases">
        <title>Cognatihalovulum marinum gen. nov. sp. nov., a new member of the family Rhodobacteraceae isolated from deep seawater of the Northwest Indian Ocean.</title>
        <authorList>
            <person name="Ruan C."/>
            <person name="Wang J."/>
            <person name="Zheng X."/>
            <person name="Song L."/>
            <person name="Zhu Y."/>
            <person name="Huang Y."/>
            <person name="Lu Z."/>
            <person name="Du W."/>
            <person name="Huang L."/>
            <person name="Dai X."/>
        </authorList>
    </citation>
    <scope>NUCLEOTIDE SEQUENCE [LARGE SCALE GENOMIC DNA]</scope>
    <source>
        <strain evidence="4 5">2CG4</strain>
    </source>
</reference>
<protein>
    <submittedName>
        <fullName evidence="4">Lytic murein transglycosylase</fullName>
    </submittedName>
</protein>
<evidence type="ECO:0000259" key="2">
    <source>
        <dbReference type="Pfam" id="PF01471"/>
    </source>
</evidence>
<dbReference type="Gene3D" id="1.10.101.10">
    <property type="entry name" value="PGBD-like superfamily/PGBD"/>
    <property type="match status" value="1"/>
</dbReference>
<feature type="domain" description="Transglycosylase SLT" evidence="3">
    <location>
        <begin position="48"/>
        <end position="339"/>
    </location>
</feature>